<dbReference type="InterPro" id="IPR004045">
    <property type="entry name" value="Glutathione_S-Trfase_N"/>
</dbReference>
<dbReference type="Pfam" id="PF13410">
    <property type="entry name" value="GST_C_2"/>
    <property type="match status" value="1"/>
</dbReference>
<comment type="caution">
    <text evidence="4">The sequence shown here is derived from an EMBL/GenBank/DDBJ whole genome shotgun (WGS) entry which is preliminary data.</text>
</comment>
<dbReference type="SFLD" id="SFLDG00358">
    <property type="entry name" value="Main_(cytGST)"/>
    <property type="match status" value="1"/>
</dbReference>
<gene>
    <name evidence="4" type="primary">GTT1_1</name>
    <name evidence="4" type="ORF">H2200_000305</name>
</gene>
<dbReference type="GO" id="GO:0004364">
    <property type="term" value="F:glutathione transferase activity"/>
    <property type="evidence" value="ECO:0007669"/>
    <property type="project" value="UniProtKB-EC"/>
</dbReference>
<dbReference type="CDD" id="cd03189">
    <property type="entry name" value="GST_C_GTT1_like"/>
    <property type="match status" value="1"/>
</dbReference>
<dbReference type="PANTHER" id="PTHR44051">
    <property type="entry name" value="GLUTATHIONE S-TRANSFERASE-RELATED"/>
    <property type="match status" value="1"/>
</dbReference>
<organism evidence="4 5">
    <name type="scientific">Cladophialophora chaetospira</name>
    <dbReference type="NCBI Taxonomy" id="386627"/>
    <lineage>
        <taxon>Eukaryota</taxon>
        <taxon>Fungi</taxon>
        <taxon>Dikarya</taxon>
        <taxon>Ascomycota</taxon>
        <taxon>Pezizomycotina</taxon>
        <taxon>Eurotiomycetes</taxon>
        <taxon>Chaetothyriomycetidae</taxon>
        <taxon>Chaetothyriales</taxon>
        <taxon>Herpotrichiellaceae</taxon>
        <taxon>Cladophialophora</taxon>
    </lineage>
</organism>
<dbReference type="SUPFAM" id="SSF52833">
    <property type="entry name" value="Thioredoxin-like"/>
    <property type="match status" value="1"/>
</dbReference>
<dbReference type="Gene3D" id="1.20.1050.10">
    <property type="match status" value="1"/>
</dbReference>
<dbReference type="PANTHER" id="PTHR44051:SF9">
    <property type="entry name" value="GLUTATHIONE S-TRANSFERASE 1"/>
    <property type="match status" value="1"/>
</dbReference>
<proteinExistence type="inferred from homology"/>
<evidence type="ECO:0000256" key="1">
    <source>
        <dbReference type="ARBA" id="ARBA00007409"/>
    </source>
</evidence>
<dbReference type="PROSITE" id="PS50404">
    <property type="entry name" value="GST_NTER"/>
    <property type="match status" value="1"/>
</dbReference>
<dbReference type="EMBL" id="JAPDRK010000001">
    <property type="protein sequence ID" value="KAJ9616586.1"/>
    <property type="molecule type" value="Genomic_DNA"/>
</dbReference>
<name>A0AA39CQU6_9EURO</name>
<reference evidence="4" key="1">
    <citation type="submission" date="2022-10" db="EMBL/GenBank/DDBJ databases">
        <title>Culturing micro-colonial fungi from biological soil crusts in the Mojave desert and describing Neophaeococcomyces mojavensis, and introducing the new genera and species Taxawa tesnikishii.</title>
        <authorList>
            <person name="Kurbessoian T."/>
            <person name="Stajich J.E."/>
        </authorList>
    </citation>
    <scope>NUCLEOTIDE SEQUENCE</scope>
    <source>
        <strain evidence="4">TK_41</strain>
    </source>
</reference>
<evidence type="ECO:0000259" key="3">
    <source>
        <dbReference type="PROSITE" id="PS50405"/>
    </source>
</evidence>
<dbReference type="InterPro" id="IPR040079">
    <property type="entry name" value="Glutathione_S-Trfase"/>
</dbReference>
<feature type="domain" description="GST N-terminal" evidence="2">
    <location>
        <begin position="16"/>
        <end position="103"/>
    </location>
</feature>
<keyword evidence="4" id="KW-0808">Transferase</keyword>
<feature type="domain" description="GST C-terminal" evidence="3">
    <location>
        <begin position="121"/>
        <end position="262"/>
    </location>
</feature>
<evidence type="ECO:0000259" key="2">
    <source>
        <dbReference type="PROSITE" id="PS50404"/>
    </source>
</evidence>
<dbReference type="InterPro" id="IPR036282">
    <property type="entry name" value="Glutathione-S-Trfase_C_sf"/>
</dbReference>
<dbReference type="EC" id="2.5.1.18" evidence="4"/>
<dbReference type="PROSITE" id="PS50405">
    <property type="entry name" value="GST_CTER"/>
    <property type="match status" value="1"/>
</dbReference>
<sequence length="266" mass="29843">MATSSTKDSNSIASGEPKIVLHWLEVSRSHRILWLFEELGVPYELKTYKRTKERLAPPELKEVHPLGKSPVVTIDIPGSTAPIVLVESAAIAEYFLDHYGKGSSLVPGRYQTGKDGQLGGETESWFRYRMFMHYAEGSIMPMMLLSLIVGSIKNAAVPFFIKPVTNSVASKIESSFLQRNFRSHYDFLEGQLATSPDDGQYLCGPDLTAADIMLSFPLEAGKTRSGFTQNQYPKIWAYVERQHERDAYKRAVAKIVEIEGEFKTTL</sequence>
<keyword evidence="5" id="KW-1185">Reference proteome</keyword>
<dbReference type="SUPFAM" id="SSF47616">
    <property type="entry name" value="GST C-terminal domain-like"/>
    <property type="match status" value="1"/>
</dbReference>
<dbReference type="CDD" id="cd03046">
    <property type="entry name" value="GST_N_GTT1_like"/>
    <property type="match status" value="1"/>
</dbReference>
<evidence type="ECO:0000313" key="4">
    <source>
        <dbReference type="EMBL" id="KAJ9616586.1"/>
    </source>
</evidence>
<dbReference type="AlphaFoldDB" id="A0AA39CQU6"/>
<comment type="similarity">
    <text evidence="1">Belongs to the GST superfamily.</text>
</comment>
<dbReference type="InterPro" id="IPR010987">
    <property type="entry name" value="Glutathione-S-Trfase_C-like"/>
</dbReference>
<accession>A0AA39CQU6</accession>
<dbReference type="SFLD" id="SFLDS00019">
    <property type="entry name" value="Glutathione_Transferase_(cytos"/>
    <property type="match status" value="1"/>
</dbReference>
<dbReference type="Pfam" id="PF02798">
    <property type="entry name" value="GST_N"/>
    <property type="match status" value="1"/>
</dbReference>
<protein>
    <submittedName>
        <fullName evidence="4">Bifunctional glutathione transferase/peroxidase</fullName>
        <ecNumber evidence="4">2.5.1.18</ecNumber>
    </submittedName>
</protein>
<dbReference type="InterPro" id="IPR036249">
    <property type="entry name" value="Thioredoxin-like_sf"/>
</dbReference>
<dbReference type="Gene3D" id="3.40.30.10">
    <property type="entry name" value="Glutaredoxin"/>
    <property type="match status" value="1"/>
</dbReference>
<dbReference type="Proteomes" id="UP001172673">
    <property type="component" value="Unassembled WGS sequence"/>
</dbReference>
<evidence type="ECO:0000313" key="5">
    <source>
        <dbReference type="Proteomes" id="UP001172673"/>
    </source>
</evidence>